<evidence type="ECO:0000259" key="2">
    <source>
        <dbReference type="Pfam" id="PF13579"/>
    </source>
</evidence>
<dbReference type="InterPro" id="IPR050194">
    <property type="entry name" value="Glycosyltransferase_grp1"/>
</dbReference>
<accession>X0WUW8</accession>
<dbReference type="PANTHER" id="PTHR45947:SF3">
    <property type="entry name" value="SULFOQUINOVOSYL TRANSFERASE SQD2"/>
    <property type="match status" value="1"/>
</dbReference>
<evidence type="ECO:0000313" key="3">
    <source>
        <dbReference type="EMBL" id="GAG26967.1"/>
    </source>
</evidence>
<dbReference type="SUPFAM" id="SSF53756">
    <property type="entry name" value="UDP-Glycosyltransferase/glycogen phosphorylase"/>
    <property type="match status" value="1"/>
</dbReference>
<protein>
    <submittedName>
        <fullName evidence="3">Uncharacterized protein</fullName>
    </submittedName>
</protein>
<dbReference type="Pfam" id="PF13579">
    <property type="entry name" value="Glyco_trans_4_4"/>
    <property type="match status" value="1"/>
</dbReference>
<organism evidence="3">
    <name type="scientific">marine sediment metagenome</name>
    <dbReference type="NCBI Taxonomy" id="412755"/>
    <lineage>
        <taxon>unclassified sequences</taxon>
        <taxon>metagenomes</taxon>
        <taxon>ecological metagenomes</taxon>
    </lineage>
</organism>
<dbReference type="PANTHER" id="PTHR45947">
    <property type="entry name" value="SULFOQUINOVOSYL TRANSFERASE SQD2"/>
    <property type="match status" value="1"/>
</dbReference>
<feature type="non-terminal residue" evidence="3">
    <location>
        <position position="1"/>
    </location>
</feature>
<comment type="caution">
    <text evidence="3">The sequence shown here is derived from an EMBL/GenBank/DDBJ whole genome shotgun (WGS) entry which is preliminary data.</text>
</comment>
<dbReference type="InterPro" id="IPR001296">
    <property type="entry name" value="Glyco_trans_1"/>
</dbReference>
<dbReference type="InterPro" id="IPR028098">
    <property type="entry name" value="Glyco_trans_4-like_N"/>
</dbReference>
<feature type="non-terminal residue" evidence="3">
    <location>
        <position position="260"/>
    </location>
</feature>
<feature type="domain" description="Glycosyl transferase family 1" evidence="1">
    <location>
        <begin position="187"/>
        <end position="243"/>
    </location>
</feature>
<gene>
    <name evidence="3" type="ORF">S01H1_50093</name>
</gene>
<sequence>TIKVCQVSTIPFAIRFLLLDQIKNLQKEGYEVSAVCSPGKWIKEIEENNIPVKPIAMTRKISPFTDLVTLFKLINYFKKQKFDIVHTSTPKAGFLGTLAAKIAGVPVIIHSNLGFYFQKDSHWAKKKFFVFIERITAACSDLVFSVAKPDIQTALKEDICKPEKIKYMGWWINSEKFNPNKFSQEFIKEKRKELKIPERARIIGINARLVRDKGYYELFESFKQVLKGHPNTILLIIGPEEPKKRDRINPAIVFKEFGIE</sequence>
<proteinExistence type="predicted"/>
<dbReference type="GO" id="GO:0016757">
    <property type="term" value="F:glycosyltransferase activity"/>
    <property type="evidence" value="ECO:0007669"/>
    <property type="project" value="InterPro"/>
</dbReference>
<dbReference type="Pfam" id="PF00534">
    <property type="entry name" value="Glycos_transf_1"/>
    <property type="match status" value="1"/>
</dbReference>
<dbReference type="AlphaFoldDB" id="X0WUW8"/>
<feature type="domain" description="Glycosyltransferase subfamily 4-like N-terminal" evidence="2">
    <location>
        <begin position="19"/>
        <end position="148"/>
    </location>
</feature>
<reference evidence="3" key="1">
    <citation type="journal article" date="2014" name="Front. Microbiol.">
        <title>High frequency of phylogenetically diverse reductive dehalogenase-homologous genes in deep subseafloor sedimentary metagenomes.</title>
        <authorList>
            <person name="Kawai M."/>
            <person name="Futagami T."/>
            <person name="Toyoda A."/>
            <person name="Takaki Y."/>
            <person name="Nishi S."/>
            <person name="Hori S."/>
            <person name="Arai W."/>
            <person name="Tsubouchi T."/>
            <person name="Morono Y."/>
            <person name="Uchiyama I."/>
            <person name="Ito T."/>
            <person name="Fujiyama A."/>
            <person name="Inagaki F."/>
            <person name="Takami H."/>
        </authorList>
    </citation>
    <scope>NUCLEOTIDE SEQUENCE</scope>
    <source>
        <strain evidence="3">Expedition CK06-06</strain>
    </source>
</reference>
<evidence type="ECO:0000259" key="1">
    <source>
        <dbReference type="Pfam" id="PF00534"/>
    </source>
</evidence>
<dbReference type="Gene3D" id="3.40.50.2000">
    <property type="entry name" value="Glycogen Phosphorylase B"/>
    <property type="match status" value="2"/>
</dbReference>
<dbReference type="EMBL" id="BARS01032260">
    <property type="protein sequence ID" value="GAG26967.1"/>
    <property type="molecule type" value="Genomic_DNA"/>
</dbReference>
<name>X0WUW8_9ZZZZ</name>